<gene>
    <name evidence="3" type="ORF">Adu01nite_24140</name>
</gene>
<dbReference type="PROSITE" id="PS51257">
    <property type="entry name" value="PROKAR_LIPOPROTEIN"/>
    <property type="match status" value="1"/>
</dbReference>
<protein>
    <submittedName>
        <fullName evidence="3">Uncharacterized protein</fullName>
    </submittedName>
</protein>
<feature type="chain" id="PRO_5046259066" evidence="2">
    <location>
        <begin position="25"/>
        <end position="200"/>
    </location>
</feature>
<dbReference type="EMBL" id="BOML01000020">
    <property type="protein sequence ID" value="GIE01064.1"/>
    <property type="molecule type" value="Genomic_DNA"/>
</dbReference>
<accession>A0ABQ3YUP2</accession>
<evidence type="ECO:0000313" key="4">
    <source>
        <dbReference type="Proteomes" id="UP000637628"/>
    </source>
</evidence>
<proteinExistence type="predicted"/>
<dbReference type="Proteomes" id="UP000637628">
    <property type="component" value="Unassembled WGS sequence"/>
</dbReference>
<evidence type="ECO:0000256" key="2">
    <source>
        <dbReference type="SAM" id="SignalP"/>
    </source>
</evidence>
<comment type="caution">
    <text evidence="3">The sequence shown here is derived from an EMBL/GenBank/DDBJ whole genome shotgun (WGS) entry which is preliminary data.</text>
</comment>
<evidence type="ECO:0000313" key="3">
    <source>
        <dbReference type="EMBL" id="GIE01064.1"/>
    </source>
</evidence>
<keyword evidence="4" id="KW-1185">Reference proteome</keyword>
<keyword evidence="2" id="KW-0732">Signal</keyword>
<feature type="compositionally biased region" description="Low complexity" evidence="1">
    <location>
        <begin position="41"/>
        <end position="87"/>
    </location>
</feature>
<name>A0ABQ3YUP2_9ACTN</name>
<organism evidence="3 4">
    <name type="scientific">Paractinoplanes durhamensis</name>
    <dbReference type="NCBI Taxonomy" id="113563"/>
    <lineage>
        <taxon>Bacteria</taxon>
        <taxon>Bacillati</taxon>
        <taxon>Actinomycetota</taxon>
        <taxon>Actinomycetes</taxon>
        <taxon>Micromonosporales</taxon>
        <taxon>Micromonosporaceae</taxon>
        <taxon>Paractinoplanes</taxon>
    </lineage>
</organism>
<dbReference type="RefSeq" id="WP_203726685.1">
    <property type="nucleotide sequence ID" value="NZ_BAAATX010000063.1"/>
</dbReference>
<sequence length="200" mass="20529">MRHPNGHRALAVAAVAALMLSACGRSEPETLPAPQVPAGQPSESAVASSASSGTSAAPGTSPTARTESTAKPTVKPTAGKTTKPAAKKAVLPSDLVGAWRTVTASGSAFSYEFTADGKYLYNGIMQDGDLRYTLQEGGRASVAGDSITFKPQQTVMTRTENGVSTTSKPQRSAREAVFAVDGNSLTFTEADGSGSVYERG</sequence>
<feature type="signal peptide" evidence="2">
    <location>
        <begin position="1"/>
        <end position="24"/>
    </location>
</feature>
<feature type="region of interest" description="Disordered" evidence="1">
    <location>
        <begin position="26"/>
        <end position="87"/>
    </location>
</feature>
<reference evidence="3 4" key="1">
    <citation type="submission" date="2021-01" db="EMBL/GenBank/DDBJ databases">
        <title>Whole genome shotgun sequence of Actinoplanes durhamensis NBRC 14914.</title>
        <authorList>
            <person name="Komaki H."/>
            <person name="Tamura T."/>
        </authorList>
    </citation>
    <scope>NUCLEOTIDE SEQUENCE [LARGE SCALE GENOMIC DNA]</scope>
    <source>
        <strain evidence="3 4">NBRC 14914</strain>
    </source>
</reference>
<evidence type="ECO:0000256" key="1">
    <source>
        <dbReference type="SAM" id="MobiDB-lite"/>
    </source>
</evidence>